<keyword evidence="3" id="KW-0378">Hydrolase</keyword>
<protein>
    <submittedName>
        <fullName evidence="3">ATP-dependent DNA helicase pif1</fullName>
    </submittedName>
</protein>
<organism evidence="3 4">
    <name type="scientific">Symbiodinium microadriaticum</name>
    <name type="common">Dinoflagellate</name>
    <name type="synonym">Zooxanthella microadriatica</name>
    <dbReference type="NCBI Taxonomy" id="2951"/>
    <lineage>
        <taxon>Eukaryota</taxon>
        <taxon>Sar</taxon>
        <taxon>Alveolata</taxon>
        <taxon>Dinophyceae</taxon>
        <taxon>Suessiales</taxon>
        <taxon>Symbiodiniaceae</taxon>
        <taxon>Symbiodinium</taxon>
    </lineage>
</organism>
<dbReference type="AlphaFoldDB" id="A0A1Q9DGU7"/>
<dbReference type="Gene3D" id="2.30.30.940">
    <property type="match status" value="1"/>
</dbReference>
<comment type="caution">
    <text evidence="3">The sequence shown here is derived from an EMBL/GenBank/DDBJ whole genome shotgun (WGS) entry which is preliminary data.</text>
</comment>
<dbReference type="SUPFAM" id="SSF52540">
    <property type="entry name" value="P-loop containing nucleoside triphosphate hydrolases"/>
    <property type="match status" value="1"/>
</dbReference>
<feature type="domain" description="AAA+ ATPase" evidence="2">
    <location>
        <begin position="150"/>
        <end position="387"/>
    </location>
</feature>
<keyword evidence="3" id="KW-0547">Nucleotide-binding</keyword>
<keyword evidence="3" id="KW-0347">Helicase</keyword>
<name>A0A1Q9DGU7_SYMMI</name>
<dbReference type="Pfam" id="PF13245">
    <property type="entry name" value="AAA_19"/>
    <property type="match status" value="1"/>
</dbReference>
<sequence length="624" mass="69611">MLESRLLPEDPPSQEHYPPYLEEERQRKGLLRAPAGCLHLKTVLCLDEFQKAGANPSTFAPDVGKLLTSIELELQFRGLGTDRINTFKARVHACTLLLLQIYSGAEDPELWSARRVPAAPERQWSVEQRQVLDYIEQGIRVADAAEIQASNRILHVTGGPGTGKTEVVIAATRRALEDGCRILVAGPIGLLVAMYRQRLPADPNLTMETLHSAFQIVRQADEAYIPPGRLRNYDLIILDEVSQIDSPVWRKLQTALAELHPSPYIVLVGDFQQLQPIVGQPRLHQNLQEQILQGAVTCVRLRQHEAARSTDPAMLDFLNRARQSQPTRAELESFFRGRLWSTDLEEVVRSARTLERDGKDFTFLTVTNRGAAAINRARLQLQFPQAASELANNGGVPTDTEPVVLDPGMRLRLTYNVDKDRSFVNGQMGSIRLMLRRDIFVLASDQGTSILVHPICVKGQMFLPVAYGWATTIRRAQGATLGRVGLWFDRRVADRGYAYVGVSRAKLKADVFHLGQIRRTDWRAVGGENDPGEQSLPSVLSDSTGSDERRAYRRISGRSPDVNLRQGLDFLSDASSLCYSLSILGGDVASQSYSLKTFALVAADERWWRCAVHYVMLTSLAKSL</sequence>
<feature type="compositionally biased region" description="Polar residues" evidence="1">
    <location>
        <begin position="535"/>
        <end position="544"/>
    </location>
</feature>
<dbReference type="Gene3D" id="3.40.50.300">
    <property type="entry name" value="P-loop containing nucleotide triphosphate hydrolases"/>
    <property type="match status" value="2"/>
</dbReference>
<gene>
    <name evidence="3" type="primary">pif1</name>
    <name evidence="3" type="ORF">AK812_SmicGene23577</name>
</gene>
<accession>A0A1Q9DGU7</accession>
<evidence type="ECO:0000259" key="2">
    <source>
        <dbReference type="SMART" id="SM00382"/>
    </source>
</evidence>
<evidence type="ECO:0000313" key="4">
    <source>
        <dbReference type="Proteomes" id="UP000186817"/>
    </source>
</evidence>
<evidence type="ECO:0000256" key="1">
    <source>
        <dbReference type="SAM" id="MobiDB-lite"/>
    </source>
</evidence>
<dbReference type="PANTHER" id="PTHR47642">
    <property type="entry name" value="ATP-DEPENDENT DNA HELICASE"/>
    <property type="match status" value="1"/>
</dbReference>
<dbReference type="SMART" id="SM00382">
    <property type="entry name" value="AAA"/>
    <property type="match status" value="1"/>
</dbReference>
<dbReference type="InterPro" id="IPR003593">
    <property type="entry name" value="AAA+_ATPase"/>
</dbReference>
<dbReference type="EMBL" id="LSRX01000543">
    <property type="protein sequence ID" value="OLP94411.1"/>
    <property type="molecule type" value="Genomic_DNA"/>
</dbReference>
<dbReference type="GO" id="GO:0004386">
    <property type="term" value="F:helicase activity"/>
    <property type="evidence" value="ECO:0007669"/>
    <property type="project" value="UniProtKB-KW"/>
</dbReference>
<dbReference type="OrthoDB" id="440163at2759"/>
<keyword evidence="3" id="KW-0067">ATP-binding</keyword>
<dbReference type="Proteomes" id="UP000186817">
    <property type="component" value="Unassembled WGS sequence"/>
</dbReference>
<reference evidence="3 4" key="1">
    <citation type="submission" date="2016-02" db="EMBL/GenBank/DDBJ databases">
        <title>Genome analysis of coral dinoflagellate symbionts highlights evolutionary adaptations to a symbiotic lifestyle.</title>
        <authorList>
            <person name="Aranda M."/>
            <person name="Li Y."/>
            <person name="Liew Y.J."/>
            <person name="Baumgarten S."/>
            <person name="Simakov O."/>
            <person name="Wilson M."/>
            <person name="Piel J."/>
            <person name="Ashoor H."/>
            <person name="Bougouffa S."/>
            <person name="Bajic V.B."/>
            <person name="Ryu T."/>
            <person name="Ravasi T."/>
            <person name="Bayer T."/>
            <person name="Micklem G."/>
            <person name="Kim H."/>
            <person name="Bhak J."/>
            <person name="Lajeunesse T.C."/>
            <person name="Voolstra C.R."/>
        </authorList>
    </citation>
    <scope>NUCLEOTIDE SEQUENCE [LARGE SCALE GENOMIC DNA]</scope>
    <source>
        <strain evidence="3 4">CCMP2467</strain>
    </source>
</reference>
<keyword evidence="4" id="KW-1185">Reference proteome</keyword>
<dbReference type="InterPro" id="IPR027417">
    <property type="entry name" value="P-loop_NTPase"/>
</dbReference>
<evidence type="ECO:0000313" key="3">
    <source>
        <dbReference type="EMBL" id="OLP94411.1"/>
    </source>
</evidence>
<proteinExistence type="predicted"/>
<dbReference type="InterPro" id="IPR051055">
    <property type="entry name" value="PIF1_helicase"/>
</dbReference>
<feature type="region of interest" description="Disordered" evidence="1">
    <location>
        <begin position="524"/>
        <end position="547"/>
    </location>
</feature>